<name>A0A915JF40_ROMCU</name>
<evidence type="ECO:0000313" key="2">
    <source>
        <dbReference type="WBParaSite" id="nRc.2.0.1.t25101-RA"/>
    </source>
</evidence>
<accession>A0A915JF40</accession>
<reference evidence="2" key="1">
    <citation type="submission" date="2022-11" db="UniProtKB">
        <authorList>
            <consortium name="WormBaseParasite"/>
        </authorList>
    </citation>
    <scope>IDENTIFICATION</scope>
</reference>
<dbReference type="WBParaSite" id="nRc.2.0.1.t25101-RA">
    <property type="protein sequence ID" value="nRc.2.0.1.t25101-RA"/>
    <property type="gene ID" value="nRc.2.0.1.g25101"/>
</dbReference>
<evidence type="ECO:0000313" key="1">
    <source>
        <dbReference type="Proteomes" id="UP000887565"/>
    </source>
</evidence>
<keyword evidence="1" id="KW-1185">Reference proteome</keyword>
<sequence length="161" mass="17875">MTTPTTSSASAADEPPLYRESINVNECYVCWGKQQPHQNDLSFCCDVKLTNPFRSLDLVPTQFYVEYQAGSSLENNVKGMICAADLECWYTSLFARPPNVLSPPIFPSTGNLGLTLATQPMPNFLGYTSVRFDIESIMAADMKNFQFALPMPVDFTGSSYQ</sequence>
<protein>
    <submittedName>
        <fullName evidence="2">Late embryogenesis abundant protein LEA-2 subgroup domain-containing protein</fullName>
    </submittedName>
</protein>
<dbReference type="AlphaFoldDB" id="A0A915JF40"/>
<proteinExistence type="predicted"/>
<dbReference type="Proteomes" id="UP000887565">
    <property type="component" value="Unplaced"/>
</dbReference>
<organism evidence="1 2">
    <name type="scientific">Romanomermis culicivorax</name>
    <name type="common">Nematode worm</name>
    <dbReference type="NCBI Taxonomy" id="13658"/>
    <lineage>
        <taxon>Eukaryota</taxon>
        <taxon>Metazoa</taxon>
        <taxon>Ecdysozoa</taxon>
        <taxon>Nematoda</taxon>
        <taxon>Enoplea</taxon>
        <taxon>Dorylaimia</taxon>
        <taxon>Mermithida</taxon>
        <taxon>Mermithoidea</taxon>
        <taxon>Mermithidae</taxon>
        <taxon>Romanomermis</taxon>
    </lineage>
</organism>